<protein>
    <recommendedName>
        <fullName evidence="4">Adhesin domain-containing protein</fullName>
    </recommendedName>
</protein>
<dbReference type="RefSeq" id="WP_146126708.1">
    <property type="nucleotide sequence ID" value="NZ_MQUC01000003.1"/>
</dbReference>
<gene>
    <name evidence="2" type="ORF">BST86_04440</name>
</gene>
<evidence type="ECO:0000313" key="2">
    <source>
        <dbReference type="EMBL" id="PRP66391.1"/>
    </source>
</evidence>
<dbReference type="EMBL" id="MQUC01000003">
    <property type="protein sequence ID" value="PRP66391.1"/>
    <property type="molecule type" value="Genomic_DNA"/>
</dbReference>
<keyword evidence="3" id="KW-1185">Reference proteome</keyword>
<keyword evidence="1" id="KW-0732">Signal</keyword>
<organism evidence="2 3">
    <name type="scientific">Nonlabens agnitus</name>
    <dbReference type="NCBI Taxonomy" id="870484"/>
    <lineage>
        <taxon>Bacteria</taxon>
        <taxon>Pseudomonadati</taxon>
        <taxon>Bacteroidota</taxon>
        <taxon>Flavobacteriia</taxon>
        <taxon>Flavobacteriales</taxon>
        <taxon>Flavobacteriaceae</taxon>
        <taxon>Nonlabens</taxon>
    </lineage>
</organism>
<dbReference type="AlphaFoldDB" id="A0A2S9WSC6"/>
<evidence type="ECO:0008006" key="4">
    <source>
        <dbReference type="Google" id="ProtNLM"/>
    </source>
</evidence>
<proteinExistence type="predicted"/>
<dbReference type="Proteomes" id="UP000239532">
    <property type="component" value="Unassembled WGS sequence"/>
</dbReference>
<evidence type="ECO:0000313" key="3">
    <source>
        <dbReference type="Proteomes" id="UP000239532"/>
    </source>
</evidence>
<comment type="caution">
    <text evidence="2">The sequence shown here is derived from an EMBL/GenBank/DDBJ whole genome shotgun (WGS) entry which is preliminary data.</text>
</comment>
<evidence type="ECO:0000256" key="1">
    <source>
        <dbReference type="SAM" id="SignalP"/>
    </source>
</evidence>
<name>A0A2S9WSC6_9FLAO</name>
<feature type="chain" id="PRO_5015504314" description="Adhesin domain-containing protein" evidence="1">
    <location>
        <begin position="21"/>
        <end position="359"/>
    </location>
</feature>
<dbReference type="OrthoDB" id="1117657at2"/>
<reference evidence="2 3" key="1">
    <citation type="submission" date="2016-11" db="EMBL/GenBank/DDBJ databases">
        <title>Trade-off between light-utilization and light-protection in marine flavobacteria.</title>
        <authorList>
            <person name="Kumagai Y."/>
        </authorList>
    </citation>
    <scope>NUCLEOTIDE SEQUENCE [LARGE SCALE GENOMIC DNA]</scope>
    <source>
        <strain evidence="2 3">JCM 17109</strain>
    </source>
</reference>
<accession>A0A2S9WSC6</accession>
<sequence>MNLYKTLFLVWMMLPLIAVANPNDKYRKTKKINKTYSVNSDARVDIENSFGDVTVALWNQNTVSIDVIVEVSGNDEDRVNERLERIDVDFTASKSNVSAKSDIPNENSGFMSLFTGKNKTNTKVDFVVKMPMNSPLDLENDYGAVIIKKMMAPLKMSCDFGRLEIGQLLNPNNDLSFDYTKSSHIDYMKGGVIKADFSEFKVYGAGNIDFSGDYTTATFGEMENMKYNSDFSTFNIEKLISVDGRGDYSKVTLDKVEKEAILKADFGTMTINELSKDFKTVNIKSDYTTIKIGYDKEASFEYECDTEFGSLNLGSGLNTVNSKKEMNASYKQGYHITQGSSSNININSSFGSVTLKPSN</sequence>
<feature type="signal peptide" evidence="1">
    <location>
        <begin position="1"/>
        <end position="20"/>
    </location>
</feature>